<reference evidence="2" key="1">
    <citation type="submission" date="2013-10" db="EMBL/GenBank/DDBJ databases">
        <title>Genome sequencing of Onchocerca volvulus.</title>
        <authorList>
            <person name="Cotton J."/>
            <person name="Tsai J."/>
            <person name="Stanley E."/>
            <person name="Tracey A."/>
            <person name="Holroyd N."/>
            <person name="Lustigman S."/>
            <person name="Berriman M."/>
        </authorList>
    </citation>
    <scope>NUCLEOTIDE SEQUENCE</scope>
</reference>
<name>A0A8R1U1D9_ONCVO</name>
<evidence type="ECO:0000313" key="1">
    <source>
        <dbReference type="EnsemblMetazoa" id="OVOC8995.1"/>
    </source>
</evidence>
<dbReference type="AlphaFoldDB" id="A0A8R1U1D9"/>
<evidence type="ECO:0000313" key="2">
    <source>
        <dbReference type="Proteomes" id="UP000024404"/>
    </source>
</evidence>
<keyword evidence="2" id="KW-1185">Reference proteome</keyword>
<sequence>MNAGSKHAFVMKIYRCKSQLAFLDTVILSVPTWGSMDEEVHGKEYLGLSTPCCVGTCVVECMHGNVPVP</sequence>
<proteinExistence type="predicted"/>
<organism evidence="1 2">
    <name type="scientific">Onchocerca volvulus</name>
    <dbReference type="NCBI Taxonomy" id="6282"/>
    <lineage>
        <taxon>Eukaryota</taxon>
        <taxon>Metazoa</taxon>
        <taxon>Ecdysozoa</taxon>
        <taxon>Nematoda</taxon>
        <taxon>Chromadorea</taxon>
        <taxon>Rhabditida</taxon>
        <taxon>Spirurina</taxon>
        <taxon>Spiruromorpha</taxon>
        <taxon>Filarioidea</taxon>
        <taxon>Onchocercidae</taxon>
        <taxon>Onchocerca</taxon>
    </lineage>
</organism>
<dbReference type="EnsemblMetazoa" id="OVOC8995.1">
    <property type="protein sequence ID" value="OVOC8995.1"/>
    <property type="gene ID" value="WBGene00245804"/>
</dbReference>
<dbReference type="EMBL" id="CMVM020000250">
    <property type="status" value="NOT_ANNOTATED_CDS"/>
    <property type="molecule type" value="Genomic_DNA"/>
</dbReference>
<dbReference type="Proteomes" id="UP000024404">
    <property type="component" value="Unassembled WGS sequence"/>
</dbReference>
<accession>A0A8R1U1D9</accession>
<reference evidence="1" key="2">
    <citation type="submission" date="2022-06" db="UniProtKB">
        <authorList>
            <consortium name="EnsemblMetazoa"/>
        </authorList>
    </citation>
    <scope>IDENTIFICATION</scope>
</reference>
<protein>
    <submittedName>
        <fullName evidence="1">Uncharacterized protein</fullName>
    </submittedName>
</protein>